<feature type="repeat" description="TPR" evidence="1">
    <location>
        <begin position="124"/>
        <end position="157"/>
    </location>
</feature>
<dbReference type="SMART" id="SM00028">
    <property type="entry name" value="TPR"/>
    <property type="match status" value="2"/>
</dbReference>
<comment type="caution">
    <text evidence="3">The sequence shown here is derived from an EMBL/GenBank/DDBJ whole genome shotgun (WGS) entry which is preliminary data.</text>
</comment>
<evidence type="ECO:0008006" key="4">
    <source>
        <dbReference type="Google" id="ProtNLM"/>
    </source>
</evidence>
<dbReference type="EMBL" id="DTKL01000035">
    <property type="protein sequence ID" value="HGY94262.1"/>
    <property type="molecule type" value="Genomic_DNA"/>
</dbReference>
<dbReference type="InterPro" id="IPR011990">
    <property type="entry name" value="TPR-like_helical_dom_sf"/>
</dbReference>
<name>A0A7V5CT74_9BACT</name>
<gene>
    <name evidence="3" type="ORF">ENW50_06205</name>
</gene>
<dbReference type="PROSITE" id="PS50005">
    <property type="entry name" value="TPR"/>
    <property type="match status" value="1"/>
</dbReference>
<evidence type="ECO:0000313" key="3">
    <source>
        <dbReference type="EMBL" id="HGY94262.1"/>
    </source>
</evidence>
<reference evidence="3" key="1">
    <citation type="journal article" date="2020" name="mSystems">
        <title>Genome- and Community-Level Interaction Insights into Carbon Utilization and Element Cycling Functions of Hydrothermarchaeota in Hydrothermal Sediment.</title>
        <authorList>
            <person name="Zhou Z."/>
            <person name="Liu Y."/>
            <person name="Xu W."/>
            <person name="Pan J."/>
            <person name="Luo Z.H."/>
            <person name="Li M."/>
        </authorList>
    </citation>
    <scope>NUCLEOTIDE SEQUENCE [LARGE SCALE GENOMIC DNA]</scope>
    <source>
        <strain evidence="3">SpSt-855</strain>
    </source>
</reference>
<proteinExistence type="predicted"/>
<keyword evidence="1" id="KW-0802">TPR repeat</keyword>
<dbReference type="Gene3D" id="1.25.40.10">
    <property type="entry name" value="Tetratricopeptide repeat domain"/>
    <property type="match status" value="1"/>
</dbReference>
<dbReference type="AlphaFoldDB" id="A0A7V5CT74"/>
<dbReference type="NCBIfam" id="NF047558">
    <property type="entry name" value="TPR_END_plus"/>
    <property type="match status" value="1"/>
</dbReference>
<protein>
    <recommendedName>
        <fullName evidence="4">Tetratricopeptide repeat protein</fullName>
    </recommendedName>
</protein>
<evidence type="ECO:0000256" key="2">
    <source>
        <dbReference type="SAM" id="MobiDB-lite"/>
    </source>
</evidence>
<sequence>MQDARSNTGARKMPRSILEKKDSKHHNDEHLKRFQSAMRAMQEGKYDKAKSEFDLLASDGPFEMKDRSIVFARACEKEMQKSSGLEFSSIEERYDYAVLLLNQGNYEDAREHIDAILAARPEADYAYYGAALLASMTGQAEECLQHLGRAIELNPQNRILARRDADFGDMSDDPRFTEMLYPEVY</sequence>
<organism evidence="3">
    <name type="scientific">Acidobacterium capsulatum</name>
    <dbReference type="NCBI Taxonomy" id="33075"/>
    <lineage>
        <taxon>Bacteria</taxon>
        <taxon>Pseudomonadati</taxon>
        <taxon>Acidobacteriota</taxon>
        <taxon>Terriglobia</taxon>
        <taxon>Terriglobales</taxon>
        <taxon>Acidobacteriaceae</taxon>
        <taxon>Acidobacterium</taxon>
    </lineage>
</organism>
<evidence type="ECO:0000256" key="1">
    <source>
        <dbReference type="PROSITE-ProRule" id="PRU00339"/>
    </source>
</evidence>
<feature type="compositionally biased region" description="Basic and acidic residues" evidence="2">
    <location>
        <begin position="17"/>
        <end position="29"/>
    </location>
</feature>
<accession>A0A7V5CT74</accession>
<dbReference type="SUPFAM" id="SSF48452">
    <property type="entry name" value="TPR-like"/>
    <property type="match status" value="1"/>
</dbReference>
<dbReference type="InterPro" id="IPR019734">
    <property type="entry name" value="TPR_rpt"/>
</dbReference>
<feature type="region of interest" description="Disordered" evidence="2">
    <location>
        <begin position="1"/>
        <end position="29"/>
    </location>
</feature>